<dbReference type="SMART" id="SM00116">
    <property type="entry name" value="CBS"/>
    <property type="match status" value="2"/>
</dbReference>
<comment type="caution">
    <text evidence="5">The sequence shown here is derived from an EMBL/GenBank/DDBJ whole genome shotgun (WGS) entry which is preliminary data.</text>
</comment>
<evidence type="ECO:0000256" key="3">
    <source>
        <dbReference type="SAM" id="Phobius"/>
    </source>
</evidence>
<dbReference type="CDD" id="cd04606">
    <property type="entry name" value="CBS_pair_Mg_transporter"/>
    <property type="match status" value="1"/>
</dbReference>
<keyword evidence="3" id="KW-0812">Transmembrane</keyword>
<evidence type="ECO:0000313" key="6">
    <source>
        <dbReference type="Proteomes" id="UP000603434"/>
    </source>
</evidence>
<organism evidence="5 6">
    <name type="scientific">Candidatus Desulfatibia profunda</name>
    <dbReference type="NCBI Taxonomy" id="2841695"/>
    <lineage>
        <taxon>Bacteria</taxon>
        <taxon>Pseudomonadati</taxon>
        <taxon>Thermodesulfobacteriota</taxon>
        <taxon>Desulfobacteria</taxon>
        <taxon>Desulfobacterales</taxon>
        <taxon>Desulfobacterales incertae sedis</taxon>
        <taxon>Candidatus Desulfatibia</taxon>
    </lineage>
</organism>
<keyword evidence="3" id="KW-1133">Transmembrane helix</keyword>
<sequence>MENSINNDTSDLKETEFKMFATKHIVVGILLTVVALWVIGSVLGFFEKPAGVKVARQHETDTANKTKAESADEQTKTAEPETLKAKTEYNKGTAGHIMSTDFVAMGKDTPAGEAIRSLKKQRRDINQSFQVYVVDPHDRLVGMVTLKQLMFANDKASLKDLMSKKINSVIADTDEEKVAKLMARENIKVLPVVNKDKQIAGIVKAEDVGTLIQEKPVETARKKPAVKKPVHPDVSPELETAEAEIFRPNGVAFIEALIQPLTYELHERFWGWRPNDILNFTDNVNNFQQGVLEVTRRTAVILAERISRTGSTASFDPNLERAMNWFMIKSDRYWFPSPESKYSDGIKELKIYKEKLEKGAAKFYTRTDNLIPLLAAYEDLLGSCDENLIKDKENDGTPLSFFKADDYFFYAKGVASAMHTILGAILEDFHTTIDSRRGLELLHHAIESCHHAVAIDPLIVTNSDLSGVLANHRANMAAPISHARFYLGVLIKTLST</sequence>
<dbReference type="GO" id="GO:0016020">
    <property type="term" value="C:membrane"/>
    <property type="evidence" value="ECO:0007669"/>
    <property type="project" value="InterPro"/>
</dbReference>
<feature type="transmembrane region" description="Helical" evidence="3">
    <location>
        <begin position="25"/>
        <end position="46"/>
    </location>
</feature>
<evidence type="ECO:0000256" key="2">
    <source>
        <dbReference type="SAM" id="MobiDB-lite"/>
    </source>
</evidence>
<keyword evidence="1" id="KW-0129">CBS domain</keyword>
<protein>
    <submittedName>
        <fullName evidence="5">DUF2333 family protein</fullName>
    </submittedName>
</protein>
<dbReference type="InterPro" id="IPR046342">
    <property type="entry name" value="CBS_dom_sf"/>
</dbReference>
<feature type="region of interest" description="Disordered" evidence="2">
    <location>
        <begin position="57"/>
        <end position="80"/>
    </location>
</feature>
<keyword evidence="3" id="KW-0472">Membrane</keyword>
<evidence type="ECO:0000259" key="4">
    <source>
        <dbReference type="PROSITE" id="PS51371"/>
    </source>
</evidence>
<dbReference type="Proteomes" id="UP000603434">
    <property type="component" value="Unassembled WGS sequence"/>
</dbReference>
<dbReference type="InterPro" id="IPR016936">
    <property type="entry name" value="UCP029693"/>
</dbReference>
<dbReference type="EMBL" id="JACNJH010000092">
    <property type="protein sequence ID" value="MBC8360471.1"/>
    <property type="molecule type" value="Genomic_DNA"/>
</dbReference>
<proteinExistence type="predicted"/>
<feature type="domain" description="CBS" evidence="4">
    <location>
        <begin position="98"/>
        <end position="161"/>
    </location>
</feature>
<accession>A0A8J6TLM9</accession>
<feature type="domain" description="CBS" evidence="4">
    <location>
        <begin position="162"/>
        <end position="219"/>
    </location>
</feature>
<dbReference type="InterPro" id="IPR000644">
    <property type="entry name" value="CBS_dom"/>
</dbReference>
<dbReference type="AlphaFoldDB" id="A0A8J6TLM9"/>
<reference evidence="5 6" key="1">
    <citation type="submission" date="2020-08" db="EMBL/GenBank/DDBJ databases">
        <title>Bridging the membrane lipid divide: bacteria of the FCB group superphylum have the potential to synthesize archaeal ether lipids.</title>
        <authorList>
            <person name="Villanueva L."/>
            <person name="Von Meijenfeldt F.A.B."/>
            <person name="Westbye A.B."/>
            <person name="Yadav S."/>
            <person name="Hopmans E.C."/>
            <person name="Dutilh B.E."/>
            <person name="Sinninghe Damste J.S."/>
        </authorList>
    </citation>
    <scope>NUCLEOTIDE SEQUENCE [LARGE SCALE GENOMIC DNA]</scope>
    <source>
        <strain evidence="5">NIOZ-UU30</strain>
    </source>
</reference>
<dbReference type="Pfam" id="PF00571">
    <property type="entry name" value="CBS"/>
    <property type="match status" value="2"/>
</dbReference>
<dbReference type="Gene3D" id="3.10.580.10">
    <property type="entry name" value="CBS-domain"/>
    <property type="match status" value="1"/>
</dbReference>
<dbReference type="PANTHER" id="PTHR43773:SF1">
    <property type="entry name" value="MAGNESIUM TRANSPORTER MGTE"/>
    <property type="match status" value="1"/>
</dbReference>
<name>A0A8J6TLM9_9BACT</name>
<evidence type="ECO:0000256" key="1">
    <source>
        <dbReference type="PROSITE-ProRule" id="PRU00703"/>
    </source>
</evidence>
<dbReference type="Pfam" id="PF10095">
    <property type="entry name" value="DUF2333"/>
    <property type="match status" value="2"/>
</dbReference>
<evidence type="ECO:0000313" key="5">
    <source>
        <dbReference type="EMBL" id="MBC8360471.1"/>
    </source>
</evidence>
<dbReference type="GO" id="GO:0015095">
    <property type="term" value="F:magnesium ion transmembrane transporter activity"/>
    <property type="evidence" value="ECO:0007669"/>
    <property type="project" value="InterPro"/>
</dbReference>
<dbReference type="PANTHER" id="PTHR43773">
    <property type="entry name" value="MAGNESIUM TRANSPORTER MGTE"/>
    <property type="match status" value="1"/>
</dbReference>
<gene>
    <name evidence="5" type="ORF">H8E23_03630</name>
</gene>
<dbReference type="PROSITE" id="PS51371">
    <property type="entry name" value="CBS"/>
    <property type="match status" value="2"/>
</dbReference>
<dbReference type="InterPro" id="IPR006669">
    <property type="entry name" value="MgtE_transporter"/>
</dbReference>
<dbReference type="SUPFAM" id="SSF54631">
    <property type="entry name" value="CBS-domain pair"/>
    <property type="match status" value="1"/>
</dbReference>